<gene>
    <name evidence="1" type="ORF">TTHERM_00901800</name>
</gene>
<reference evidence="2" key="1">
    <citation type="journal article" date="2006" name="PLoS Biol.">
        <title>Macronuclear genome sequence of the ciliate Tetrahymena thermophila, a model eukaryote.</title>
        <authorList>
            <person name="Eisen J.A."/>
            <person name="Coyne R.S."/>
            <person name="Wu M."/>
            <person name="Wu D."/>
            <person name="Thiagarajan M."/>
            <person name="Wortman J.R."/>
            <person name="Badger J.H."/>
            <person name="Ren Q."/>
            <person name="Amedeo P."/>
            <person name="Jones K.M."/>
            <person name="Tallon L.J."/>
            <person name="Delcher A.L."/>
            <person name="Salzberg S.L."/>
            <person name="Silva J.C."/>
            <person name="Haas B.J."/>
            <person name="Majoros W.H."/>
            <person name="Farzad M."/>
            <person name="Carlton J.M."/>
            <person name="Smith R.K. Jr."/>
            <person name="Garg J."/>
            <person name="Pearlman R.E."/>
            <person name="Karrer K.M."/>
            <person name="Sun L."/>
            <person name="Manning G."/>
            <person name="Elde N.C."/>
            <person name="Turkewitz A.P."/>
            <person name="Asai D.J."/>
            <person name="Wilkes D.E."/>
            <person name="Wang Y."/>
            <person name="Cai H."/>
            <person name="Collins K."/>
            <person name="Stewart B.A."/>
            <person name="Lee S.R."/>
            <person name="Wilamowska K."/>
            <person name="Weinberg Z."/>
            <person name="Ruzzo W.L."/>
            <person name="Wloga D."/>
            <person name="Gaertig J."/>
            <person name="Frankel J."/>
            <person name="Tsao C.-C."/>
            <person name="Gorovsky M.A."/>
            <person name="Keeling P.J."/>
            <person name="Waller R.F."/>
            <person name="Patron N.J."/>
            <person name="Cherry J.M."/>
            <person name="Stover N.A."/>
            <person name="Krieger C.J."/>
            <person name="del Toro C."/>
            <person name="Ryder H.F."/>
            <person name="Williamson S.C."/>
            <person name="Barbeau R.A."/>
            <person name="Hamilton E.P."/>
            <person name="Orias E."/>
        </authorList>
    </citation>
    <scope>NUCLEOTIDE SEQUENCE [LARGE SCALE GENOMIC DNA]</scope>
    <source>
        <strain evidence="2">SB210</strain>
    </source>
</reference>
<organism evidence="1 2">
    <name type="scientific">Tetrahymena thermophila (strain SB210)</name>
    <dbReference type="NCBI Taxonomy" id="312017"/>
    <lineage>
        <taxon>Eukaryota</taxon>
        <taxon>Sar</taxon>
        <taxon>Alveolata</taxon>
        <taxon>Ciliophora</taxon>
        <taxon>Intramacronucleata</taxon>
        <taxon>Oligohymenophorea</taxon>
        <taxon>Hymenostomatida</taxon>
        <taxon>Tetrahymenina</taxon>
        <taxon>Tetrahymenidae</taxon>
        <taxon>Tetrahymena</taxon>
    </lineage>
</organism>
<dbReference type="RefSeq" id="XP_001027053.2">
    <property type="nucleotide sequence ID" value="XM_001027053.2"/>
</dbReference>
<sequence length="783" mass="92210">MSYDDISTCQNQCQKYEVIDSEGKRCIKCKVNGCVQCTSQQICLACDQNLVLDKYNNQCNAKKGVCESDLQFLNPPFESRKCTNNCQQSYYQNYSSQICEYTQECPQIQQLSSFVMNTFVNGIAIFKENQYIVISGSSCSFAVVDQNWNIITIQTLQEINAYSFFDRQDETYISTFFSGIYGGILQGQRFNVMNFETLQIEFDEQNLGQEYNISYVDDVFQLVFMTNFQESDLKWYDIQNKKINTIQLQIREIIQLKILSRYYFQSKLVNQLFVGTLQQDFSISLRQSKKSFSDIPENILLQKDNYIISSKIHEISVNFKQINKKYPKYEVIGFMVQQDEIQILLRISIQYAFNFGIYNDCVRVKYNLIKNDFLFEFLNPYQSLSQSSYKQVKYNLLTEQPLKKSKNFDNDLIIFFSVRHTTGNQSQLLWQVQYLANQRIFANLTNIQGSFIVVQDNFLVILNLQDQSLYQLDLVTASLTQIFSFSPSQNFENFMFIDRDKKLPVIFDGDLIYLKSAGNLFQPFSISSRTLKYQLVNLGIFYTNFFLTSQITKEIFAIGFNDILAYSFDLQNFDRVQSGFFITDFFYDDKSIYFCEFDIFYKFDLLTKQLLNLTTTSTSIKNQPIDQKINYYRLDDTRYYKKSENVIDSQNMIIIKTQQVDNIYIGQTQYDDSQIHFFQSQNEFYWHKNLFNSPYHILYLIPQSQIFLAQQFDNDQNWIAIYDKSSNQITIYNSTDVFKVINLNFQLWSDIKYASSKILQLHQPAKIPSTLQTCQILVKFKQI</sequence>
<keyword evidence="2" id="KW-1185">Reference proteome</keyword>
<dbReference type="EMBL" id="GG662258">
    <property type="protein sequence ID" value="EAS06811.2"/>
    <property type="molecule type" value="Genomic_DNA"/>
</dbReference>
<dbReference type="GeneID" id="7844182"/>
<proteinExistence type="predicted"/>
<evidence type="ECO:0000313" key="1">
    <source>
        <dbReference type="EMBL" id="EAS06811.2"/>
    </source>
</evidence>
<name>Q24GB9_TETTS</name>
<dbReference type="Proteomes" id="UP000009168">
    <property type="component" value="Unassembled WGS sequence"/>
</dbReference>
<evidence type="ECO:0000313" key="2">
    <source>
        <dbReference type="Proteomes" id="UP000009168"/>
    </source>
</evidence>
<dbReference type="HOGENOM" id="CLU_058335_0_0_1"/>
<dbReference type="InParanoid" id="Q24GB9"/>
<protein>
    <submittedName>
        <fullName evidence="1">Uncharacterized protein</fullName>
    </submittedName>
</protein>
<dbReference type="KEGG" id="tet:TTHERM_00901800"/>
<dbReference type="AlphaFoldDB" id="Q24GB9"/>
<accession>Q24GB9</accession>